<dbReference type="Proteomes" id="UP001295794">
    <property type="component" value="Unassembled WGS sequence"/>
</dbReference>
<dbReference type="EMBL" id="CAVNYO010000109">
    <property type="protein sequence ID" value="CAK5266302.1"/>
    <property type="molecule type" value="Genomic_DNA"/>
</dbReference>
<organism evidence="1 2">
    <name type="scientific">Mycena citricolor</name>
    <dbReference type="NCBI Taxonomy" id="2018698"/>
    <lineage>
        <taxon>Eukaryota</taxon>
        <taxon>Fungi</taxon>
        <taxon>Dikarya</taxon>
        <taxon>Basidiomycota</taxon>
        <taxon>Agaricomycotina</taxon>
        <taxon>Agaricomycetes</taxon>
        <taxon>Agaricomycetidae</taxon>
        <taxon>Agaricales</taxon>
        <taxon>Marasmiineae</taxon>
        <taxon>Mycenaceae</taxon>
        <taxon>Mycena</taxon>
    </lineage>
</organism>
<protein>
    <submittedName>
        <fullName evidence="1">Uncharacterized protein</fullName>
    </submittedName>
</protein>
<accession>A0AAD2GZT7</accession>
<feature type="non-terminal residue" evidence="1">
    <location>
        <position position="121"/>
    </location>
</feature>
<evidence type="ECO:0000313" key="1">
    <source>
        <dbReference type="EMBL" id="CAK5266302.1"/>
    </source>
</evidence>
<sequence>MEISLVDCCNLGRLHDHRLWGRSPTPLSCRTTPDFTRSSAANSCLSHLVICTSAVIIPRRLSAALDQFCHDLGPKPVGKEADNRKDSWMDLGSELEALGSLVYHVVPVLNFFVEFSLLVQS</sequence>
<evidence type="ECO:0000313" key="2">
    <source>
        <dbReference type="Proteomes" id="UP001295794"/>
    </source>
</evidence>
<gene>
    <name evidence="1" type="ORF">MYCIT1_LOCUS8002</name>
</gene>
<proteinExistence type="predicted"/>
<reference evidence="1" key="1">
    <citation type="submission" date="2023-11" db="EMBL/GenBank/DDBJ databases">
        <authorList>
            <person name="De Vega J J."/>
            <person name="De Vega J J."/>
        </authorList>
    </citation>
    <scope>NUCLEOTIDE SEQUENCE</scope>
</reference>
<dbReference type="AlphaFoldDB" id="A0AAD2GZT7"/>
<comment type="caution">
    <text evidence="1">The sequence shown here is derived from an EMBL/GenBank/DDBJ whole genome shotgun (WGS) entry which is preliminary data.</text>
</comment>
<name>A0AAD2GZT7_9AGAR</name>
<keyword evidence="2" id="KW-1185">Reference proteome</keyword>